<dbReference type="OrthoDB" id="114898at2"/>
<organism evidence="5 6">
    <name type="scientific">Koribacter versatilis (strain Ellin345)</name>
    <dbReference type="NCBI Taxonomy" id="204669"/>
    <lineage>
        <taxon>Bacteria</taxon>
        <taxon>Pseudomonadati</taxon>
        <taxon>Acidobacteriota</taxon>
        <taxon>Terriglobia</taxon>
        <taxon>Terriglobales</taxon>
        <taxon>Candidatus Korobacteraceae</taxon>
        <taxon>Candidatus Korobacter</taxon>
    </lineage>
</organism>
<dbReference type="SUPFAM" id="SSF56601">
    <property type="entry name" value="beta-lactamase/transpeptidase-like"/>
    <property type="match status" value="1"/>
</dbReference>
<keyword evidence="6" id="KW-1185">Reference proteome</keyword>
<dbReference type="Gene3D" id="3.40.710.10">
    <property type="entry name" value="DD-peptidase/beta-lactamase superfamily"/>
    <property type="match status" value="1"/>
</dbReference>
<dbReference type="STRING" id="204669.Acid345_1607"/>
<dbReference type="PANTHER" id="PTHR35333">
    <property type="entry name" value="BETA-LACTAMASE"/>
    <property type="match status" value="1"/>
</dbReference>
<dbReference type="RefSeq" id="WP_011522411.1">
    <property type="nucleotide sequence ID" value="NC_008009.1"/>
</dbReference>
<protein>
    <recommendedName>
        <fullName evidence="3">beta-lactamase</fullName>
        <ecNumber evidence="3">3.5.2.6</ecNumber>
    </recommendedName>
</protein>
<dbReference type="KEGG" id="aba:Acid345_1607"/>
<reference evidence="5 6" key="1">
    <citation type="journal article" date="2009" name="Appl. Environ. Microbiol.">
        <title>Three genomes from the phylum Acidobacteria provide insight into the lifestyles of these microorganisms in soils.</title>
        <authorList>
            <person name="Ward N.L."/>
            <person name="Challacombe J.F."/>
            <person name="Janssen P.H."/>
            <person name="Henrissat B."/>
            <person name="Coutinho P.M."/>
            <person name="Wu M."/>
            <person name="Xie G."/>
            <person name="Haft D.H."/>
            <person name="Sait M."/>
            <person name="Badger J."/>
            <person name="Barabote R.D."/>
            <person name="Bradley B."/>
            <person name="Brettin T.S."/>
            <person name="Brinkac L.M."/>
            <person name="Bruce D."/>
            <person name="Creasy T."/>
            <person name="Daugherty S.C."/>
            <person name="Davidsen T.M."/>
            <person name="DeBoy R.T."/>
            <person name="Detter J.C."/>
            <person name="Dodson R.J."/>
            <person name="Durkin A.S."/>
            <person name="Ganapathy A."/>
            <person name="Gwinn-Giglio M."/>
            <person name="Han C.S."/>
            <person name="Khouri H."/>
            <person name="Kiss H."/>
            <person name="Kothari S.P."/>
            <person name="Madupu R."/>
            <person name="Nelson K.E."/>
            <person name="Nelson W.C."/>
            <person name="Paulsen I."/>
            <person name="Penn K."/>
            <person name="Ren Q."/>
            <person name="Rosovitz M.J."/>
            <person name="Selengut J.D."/>
            <person name="Shrivastava S."/>
            <person name="Sullivan S.A."/>
            <person name="Tapia R."/>
            <person name="Thompson L.S."/>
            <person name="Watkins K.L."/>
            <person name="Yang Q."/>
            <person name="Yu C."/>
            <person name="Zafar N."/>
            <person name="Zhou L."/>
            <person name="Kuske C.R."/>
        </authorList>
    </citation>
    <scope>NUCLEOTIDE SEQUENCE [LARGE SCALE GENOMIC DNA]</scope>
    <source>
        <strain evidence="5 6">Ellin345</strain>
    </source>
</reference>
<evidence type="ECO:0000256" key="3">
    <source>
        <dbReference type="ARBA" id="ARBA00012865"/>
    </source>
</evidence>
<comment type="catalytic activity">
    <reaction evidence="1">
        <text>a beta-lactam + H2O = a substituted beta-amino acid</text>
        <dbReference type="Rhea" id="RHEA:20401"/>
        <dbReference type="ChEBI" id="CHEBI:15377"/>
        <dbReference type="ChEBI" id="CHEBI:35627"/>
        <dbReference type="ChEBI" id="CHEBI:140347"/>
        <dbReference type="EC" id="3.5.2.6"/>
    </reaction>
</comment>
<dbReference type="InterPro" id="IPR012338">
    <property type="entry name" value="Beta-lactam/transpept-like"/>
</dbReference>
<evidence type="ECO:0000313" key="5">
    <source>
        <dbReference type="EMBL" id="ABF40609.1"/>
    </source>
</evidence>
<dbReference type="GO" id="GO:0046677">
    <property type="term" value="P:response to antibiotic"/>
    <property type="evidence" value="ECO:0007669"/>
    <property type="project" value="InterPro"/>
</dbReference>
<dbReference type="GO" id="GO:0030655">
    <property type="term" value="P:beta-lactam antibiotic catabolic process"/>
    <property type="evidence" value="ECO:0007669"/>
    <property type="project" value="InterPro"/>
</dbReference>
<keyword evidence="5" id="KW-0378">Hydrolase</keyword>
<evidence type="ECO:0000259" key="4">
    <source>
        <dbReference type="Pfam" id="PF13354"/>
    </source>
</evidence>
<sequence>MLAHMIVLAAAAATCSPEFLTKTVKTAAHPANGKVGVSAKVLDSSQTISFHGNKNFPMQSVYKLPIAIFTLRRVQEGKIKLDQVVKVDEDDLIPAAGNSPLRDKHPRGGEFTIEDLLRRAIVDSDGSASDVLLKQIGGTREVRRYLKSQKIKGIRVQHTEEQLIENTHLQYSDSAKPDAMVDLLERLQQGKLLDTENTARLVGWMKETDTGKDRIRAKLPSGTVADKTGSSGTKDGLTPATNDVALVTLPNGNHFAIAIFVTDSKADTKTRNLVIANIAHEVWSCWAEETK</sequence>
<dbReference type="HOGENOM" id="CLU_031960_0_1_0"/>
<comment type="similarity">
    <text evidence="2">Belongs to the class-A beta-lactamase family.</text>
</comment>
<dbReference type="InterPro" id="IPR000871">
    <property type="entry name" value="Beta-lactam_class-A"/>
</dbReference>
<gene>
    <name evidence="5" type="ordered locus">Acid345_1607</name>
</gene>
<evidence type="ECO:0000256" key="1">
    <source>
        <dbReference type="ARBA" id="ARBA00001526"/>
    </source>
</evidence>
<dbReference type="Pfam" id="PF13354">
    <property type="entry name" value="Beta-lactamase2"/>
    <property type="match status" value="1"/>
</dbReference>
<evidence type="ECO:0000313" key="6">
    <source>
        <dbReference type="Proteomes" id="UP000002432"/>
    </source>
</evidence>
<feature type="domain" description="Beta-lactamase class A catalytic" evidence="4">
    <location>
        <begin position="36"/>
        <end position="261"/>
    </location>
</feature>
<evidence type="ECO:0000256" key="2">
    <source>
        <dbReference type="ARBA" id="ARBA00009009"/>
    </source>
</evidence>
<dbReference type="EMBL" id="CP000360">
    <property type="protein sequence ID" value="ABF40609.1"/>
    <property type="molecule type" value="Genomic_DNA"/>
</dbReference>
<dbReference type="PRINTS" id="PR00118">
    <property type="entry name" value="BLACTAMASEA"/>
</dbReference>
<name>Q1IR91_KORVE</name>
<dbReference type="EC" id="3.5.2.6" evidence="3"/>
<dbReference type="NCBIfam" id="NF033103">
    <property type="entry name" value="bla_class_A"/>
    <property type="match status" value="1"/>
</dbReference>
<dbReference type="GO" id="GO:0008800">
    <property type="term" value="F:beta-lactamase activity"/>
    <property type="evidence" value="ECO:0007669"/>
    <property type="project" value="UniProtKB-EC"/>
</dbReference>
<dbReference type="AlphaFoldDB" id="Q1IR91"/>
<dbReference type="PANTHER" id="PTHR35333:SF3">
    <property type="entry name" value="BETA-LACTAMASE-TYPE TRANSPEPTIDASE FOLD CONTAINING PROTEIN"/>
    <property type="match status" value="1"/>
</dbReference>
<dbReference type="EnsemblBacteria" id="ABF40609">
    <property type="protein sequence ID" value="ABF40609"/>
    <property type="gene ID" value="Acid345_1607"/>
</dbReference>
<accession>Q1IR91</accession>
<proteinExistence type="inferred from homology"/>
<dbReference type="InterPro" id="IPR045155">
    <property type="entry name" value="Beta-lactam_cat"/>
</dbReference>
<dbReference type="Proteomes" id="UP000002432">
    <property type="component" value="Chromosome"/>
</dbReference>
<dbReference type="eggNOG" id="COG2367">
    <property type="taxonomic scope" value="Bacteria"/>
</dbReference>